<accession>K0RT33</accession>
<dbReference type="EMBL" id="AGNL01032333">
    <property type="protein sequence ID" value="EJK56140.1"/>
    <property type="molecule type" value="Genomic_DNA"/>
</dbReference>
<name>K0RT33_THAOC</name>
<feature type="compositionally biased region" description="Low complexity" evidence="1">
    <location>
        <begin position="86"/>
        <end position="105"/>
    </location>
</feature>
<feature type="compositionally biased region" description="Acidic residues" evidence="1">
    <location>
        <begin position="135"/>
        <end position="151"/>
    </location>
</feature>
<evidence type="ECO:0000313" key="2">
    <source>
        <dbReference type="EMBL" id="EJK56140.1"/>
    </source>
</evidence>
<protein>
    <submittedName>
        <fullName evidence="2">Uncharacterized protein</fullName>
    </submittedName>
</protein>
<dbReference type="Proteomes" id="UP000266841">
    <property type="component" value="Unassembled WGS sequence"/>
</dbReference>
<evidence type="ECO:0000313" key="3">
    <source>
        <dbReference type="Proteomes" id="UP000266841"/>
    </source>
</evidence>
<proteinExistence type="predicted"/>
<gene>
    <name evidence="2" type="ORF">THAOC_24030</name>
</gene>
<organism evidence="2 3">
    <name type="scientific">Thalassiosira oceanica</name>
    <name type="common">Marine diatom</name>
    <dbReference type="NCBI Taxonomy" id="159749"/>
    <lineage>
        <taxon>Eukaryota</taxon>
        <taxon>Sar</taxon>
        <taxon>Stramenopiles</taxon>
        <taxon>Ochrophyta</taxon>
        <taxon>Bacillariophyta</taxon>
        <taxon>Coscinodiscophyceae</taxon>
        <taxon>Thalassiosirophycidae</taxon>
        <taxon>Thalassiosirales</taxon>
        <taxon>Thalassiosiraceae</taxon>
        <taxon>Thalassiosira</taxon>
    </lineage>
</organism>
<feature type="non-terminal residue" evidence="2">
    <location>
        <position position="278"/>
    </location>
</feature>
<feature type="compositionally biased region" description="Low complexity" evidence="1">
    <location>
        <begin position="60"/>
        <end position="76"/>
    </location>
</feature>
<sequence>MTLCQAHEPVCRIETPRQNVISSANLRELSVPGPGTSVLRYDRRAKQPWPTVRRPPPSPTYSSSSPGRRPSSTGSTASTGVPYWIPGPMAASRPGPRRPSPATTADPTTRSDGDSDSSDDDGGGMLMIGGGYSSSDDDEACDGDGGGDCDGEPTRIQSDPNPDEDESALLRRASTLHAGLLISIECGSGADGIVAGVVSGGGGRVASLLRSVLTAPPGAGPRSVTRELWNKVRLTNALLAVQYLLHLRSTSTVVGEGGAANGGGLDGWNAVTLPLLFL</sequence>
<dbReference type="AlphaFoldDB" id="K0RT33"/>
<keyword evidence="3" id="KW-1185">Reference proteome</keyword>
<feature type="compositionally biased region" description="Gly residues" evidence="1">
    <location>
        <begin position="123"/>
        <end position="132"/>
    </location>
</feature>
<reference evidence="2 3" key="1">
    <citation type="journal article" date="2012" name="Genome Biol.">
        <title>Genome and low-iron response of an oceanic diatom adapted to chronic iron limitation.</title>
        <authorList>
            <person name="Lommer M."/>
            <person name="Specht M."/>
            <person name="Roy A.S."/>
            <person name="Kraemer L."/>
            <person name="Andreson R."/>
            <person name="Gutowska M.A."/>
            <person name="Wolf J."/>
            <person name="Bergner S.V."/>
            <person name="Schilhabel M.B."/>
            <person name="Klostermeier U.C."/>
            <person name="Beiko R.G."/>
            <person name="Rosenstiel P."/>
            <person name="Hippler M."/>
            <person name="Laroche J."/>
        </authorList>
    </citation>
    <scope>NUCLEOTIDE SEQUENCE [LARGE SCALE GENOMIC DNA]</scope>
    <source>
        <strain evidence="2 3">CCMP1005</strain>
    </source>
</reference>
<feature type="region of interest" description="Disordered" evidence="1">
    <location>
        <begin position="30"/>
        <end position="166"/>
    </location>
</feature>
<comment type="caution">
    <text evidence="2">The sequence shown here is derived from an EMBL/GenBank/DDBJ whole genome shotgun (WGS) entry which is preliminary data.</text>
</comment>
<evidence type="ECO:0000256" key="1">
    <source>
        <dbReference type="SAM" id="MobiDB-lite"/>
    </source>
</evidence>